<comment type="caution">
    <text evidence="1">The sequence shown here is derived from an EMBL/GenBank/DDBJ whole genome shotgun (WGS) entry which is preliminary data.</text>
</comment>
<proteinExistence type="predicted"/>
<protein>
    <submittedName>
        <fullName evidence="1">Uncharacterized protein</fullName>
    </submittedName>
</protein>
<dbReference type="Proteomes" id="UP000603227">
    <property type="component" value="Unassembled WGS sequence"/>
</dbReference>
<reference evidence="1" key="2">
    <citation type="submission" date="2020-09" db="EMBL/GenBank/DDBJ databases">
        <authorList>
            <person name="Sun Q."/>
            <person name="Zhou Y."/>
        </authorList>
    </citation>
    <scope>NUCLEOTIDE SEQUENCE</scope>
    <source>
        <strain evidence="1">CGMCC 4.7403</strain>
    </source>
</reference>
<gene>
    <name evidence="1" type="ORF">GCM10017771_10790</name>
</gene>
<evidence type="ECO:0000313" key="1">
    <source>
        <dbReference type="EMBL" id="GHH83652.1"/>
    </source>
</evidence>
<sequence>MSEFGETVEVPFHDDAETAPLQFTYDIRFTYDIHVVSLHLRRARVVRLSA</sequence>
<dbReference type="AlphaFoldDB" id="A0A919L4N2"/>
<dbReference type="EMBL" id="BNAT01000003">
    <property type="protein sequence ID" value="GHH83652.1"/>
    <property type="molecule type" value="Genomic_DNA"/>
</dbReference>
<organism evidence="1 2">
    <name type="scientific">Streptomyces capitiformicae</name>
    <dbReference type="NCBI Taxonomy" id="2014920"/>
    <lineage>
        <taxon>Bacteria</taxon>
        <taxon>Bacillati</taxon>
        <taxon>Actinomycetota</taxon>
        <taxon>Actinomycetes</taxon>
        <taxon>Kitasatosporales</taxon>
        <taxon>Streptomycetaceae</taxon>
        <taxon>Streptomyces</taxon>
    </lineage>
</organism>
<reference evidence="1" key="1">
    <citation type="journal article" date="2014" name="Int. J. Syst. Evol. Microbiol.">
        <title>Complete genome sequence of Corynebacterium casei LMG S-19264T (=DSM 44701T), isolated from a smear-ripened cheese.</title>
        <authorList>
            <consortium name="US DOE Joint Genome Institute (JGI-PGF)"/>
            <person name="Walter F."/>
            <person name="Albersmeier A."/>
            <person name="Kalinowski J."/>
            <person name="Ruckert C."/>
        </authorList>
    </citation>
    <scope>NUCLEOTIDE SEQUENCE</scope>
    <source>
        <strain evidence="1">CGMCC 4.7403</strain>
    </source>
</reference>
<evidence type="ECO:0000313" key="2">
    <source>
        <dbReference type="Proteomes" id="UP000603227"/>
    </source>
</evidence>
<name>A0A919L4N2_9ACTN</name>
<keyword evidence="2" id="KW-1185">Reference proteome</keyword>
<accession>A0A919L4N2</accession>